<feature type="non-terminal residue" evidence="2">
    <location>
        <position position="120"/>
    </location>
</feature>
<evidence type="ECO:0000313" key="2">
    <source>
        <dbReference type="EMBL" id="MCI37420.1"/>
    </source>
</evidence>
<feature type="compositionally biased region" description="Gly residues" evidence="1">
    <location>
        <begin position="110"/>
        <end position="120"/>
    </location>
</feature>
<name>A0A392RNS2_9FABA</name>
<dbReference type="Proteomes" id="UP000265520">
    <property type="component" value="Unassembled WGS sequence"/>
</dbReference>
<accession>A0A392RNS2</accession>
<evidence type="ECO:0000313" key="3">
    <source>
        <dbReference type="Proteomes" id="UP000265520"/>
    </source>
</evidence>
<organism evidence="2 3">
    <name type="scientific">Trifolium medium</name>
    <dbReference type="NCBI Taxonomy" id="97028"/>
    <lineage>
        <taxon>Eukaryota</taxon>
        <taxon>Viridiplantae</taxon>
        <taxon>Streptophyta</taxon>
        <taxon>Embryophyta</taxon>
        <taxon>Tracheophyta</taxon>
        <taxon>Spermatophyta</taxon>
        <taxon>Magnoliopsida</taxon>
        <taxon>eudicotyledons</taxon>
        <taxon>Gunneridae</taxon>
        <taxon>Pentapetalae</taxon>
        <taxon>rosids</taxon>
        <taxon>fabids</taxon>
        <taxon>Fabales</taxon>
        <taxon>Fabaceae</taxon>
        <taxon>Papilionoideae</taxon>
        <taxon>50 kb inversion clade</taxon>
        <taxon>NPAAA clade</taxon>
        <taxon>Hologalegina</taxon>
        <taxon>IRL clade</taxon>
        <taxon>Trifolieae</taxon>
        <taxon>Trifolium</taxon>
    </lineage>
</organism>
<protein>
    <submittedName>
        <fullName evidence="2">Uncharacterized protein</fullName>
    </submittedName>
</protein>
<dbReference type="AlphaFoldDB" id="A0A392RNS2"/>
<proteinExistence type="predicted"/>
<feature type="compositionally biased region" description="Low complexity" evidence="1">
    <location>
        <begin position="86"/>
        <end position="109"/>
    </location>
</feature>
<sequence>MQTMMGEEDFEIPSFTVASHDPTTWNQGGNEFNVGGKIPFLSGGINIHGGGNAFINQSGFGGTPFNLTNIQGSRNEFNVGGGGRTSAGRASGESASGGRISGGRALSGGRTSGRGRGGNA</sequence>
<reference evidence="2 3" key="1">
    <citation type="journal article" date="2018" name="Front. Plant Sci.">
        <title>Red Clover (Trifolium pratense) and Zigzag Clover (T. medium) - A Picture of Genomic Similarities and Differences.</title>
        <authorList>
            <person name="Dluhosova J."/>
            <person name="Istvanek J."/>
            <person name="Nedelnik J."/>
            <person name="Repkova J."/>
        </authorList>
    </citation>
    <scope>NUCLEOTIDE SEQUENCE [LARGE SCALE GENOMIC DNA]</scope>
    <source>
        <strain evidence="3">cv. 10/8</strain>
        <tissue evidence="2">Leaf</tissue>
    </source>
</reference>
<dbReference type="EMBL" id="LXQA010244456">
    <property type="protein sequence ID" value="MCI37420.1"/>
    <property type="molecule type" value="Genomic_DNA"/>
</dbReference>
<keyword evidence="3" id="KW-1185">Reference proteome</keyword>
<evidence type="ECO:0000256" key="1">
    <source>
        <dbReference type="SAM" id="MobiDB-lite"/>
    </source>
</evidence>
<comment type="caution">
    <text evidence="2">The sequence shown here is derived from an EMBL/GenBank/DDBJ whole genome shotgun (WGS) entry which is preliminary data.</text>
</comment>
<feature type="region of interest" description="Disordered" evidence="1">
    <location>
        <begin position="75"/>
        <end position="120"/>
    </location>
</feature>